<evidence type="ECO:0000256" key="1">
    <source>
        <dbReference type="ARBA" id="ARBA00004651"/>
    </source>
</evidence>
<dbReference type="Proteomes" id="UP000524535">
    <property type="component" value="Unassembled WGS sequence"/>
</dbReference>
<comment type="function">
    <text evidence="9">Catalyzes the phospholipid dependent N-acylation of the N-terminal cysteine of apolipoprotein, the last step in lipoprotein maturation.</text>
</comment>
<evidence type="ECO:0000313" key="15">
    <source>
        <dbReference type="Proteomes" id="UP000524535"/>
    </source>
</evidence>
<dbReference type="InterPro" id="IPR003010">
    <property type="entry name" value="C-N_Hydrolase"/>
</dbReference>
<dbReference type="EC" id="2.3.1.269" evidence="9"/>
<evidence type="ECO:0000313" key="11">
    <source>
        <dbReference type="EMBL" id="MBB4348852.1"/>
    </source>
</evidence>
<dbReference type="PROSITE" id="PS50263">
    <property type="entry name" value="CN_HYDROLASE"/>
    <property type="match status" value="1"/>
</dbReference>
<dbReference type="GO" id="GO:0016410">
    <property type="term" value="F:N-acyltransferase activity"/>
    <property type="evidence" value="ECO:0007669"/>
    <property type="project" value="UniProtKB-UniRule"/>
</dbReference>
<dbReference type="EMBL" id="JACIHM010000004">
    <property type="protein sequence ID" value="MBB4447559.1"/>
    <property type="molecule type" value="Genomic_DNA"/>
</dbReference>
<dbReference type="Gene3D" id="3.60.110.10">
    <property type="entry name" value="Carbon-nitrogen hydrolase"/>
    <property type="match status" value="1"/>
</dbReference>
<evidence type="ECO:0000256" key="4">
    <source>
        <dbReference type="ARBA" id="ARBA00022679"/>
    </source>
</evidence>
<dbReference type="NCBIfam" id="TIGR00546">
    <property type="entry name" value="lnt"/>
    <property type="match status" value="1"/>
</dbReference>
<accession>A0A7W6S9H8</accession>
<comment type="caution">
    <text evidence="11">The sequence shown here is derived from an EMBL/GenBank/DDBJ whole genome shotgun (WGS) entry which is preliminary data.</text>
</comment>
<evidence type="ECO:0000313" key="14">
    <source>
        <dbReference type="Proteomes" id="UP000520770"/>
    </source>
</evidence>
<comment type="subcellular location">
    <subcellularLocation>
        <location evidence="1 9">Cell membrane</location>
        <topology evidence="1 9">Multi-pass membrane protein</topology>
    </subcellularLocation>
</comment>
<keyword evidence="6 9" id="KW-1133">Transmembrane helix</keyword>
<dbReference type="EMBL" id="JACIGY010000004">
    <property type="protein sequence ID" value="MBB4412927.1"/>
    <property type="molecule type" value="Genomic_DNA"/>
</dbReference>
<feature type="transmembrane region" description="Helical" evidence="9">
    <location>
        <begin position="20"/>
        <end position="47"/>
    </location>
</feature>
<reference evidence="14 15" key="1">
    <citation type="submission" date="2020-08" db="EMBL/GenBank/DDBJ databases">
        <title>Genomic Encyclopedia of Type Strains, Phase IV (KMG-V): Genome sequencing to study the core and pangenomes of soil and plant-associated prokaryotes.</title>
        <authorList>
            <person name="Whitman W."/>
        </authorList>
    </citation>
    <scope>NUCLEOTIDE SEQUENCE [LARGE SCALE GENOMIC DNA]</scope>
    <source>
        <strain evidence="12 15">SEMIA 444</strain>
        <strain evidence="11 14">SEMIA 448</strain>
        <strain evidence="13 16">SEMIA 452</strain>
    </source>
</reference>
<feature type="transmembrane region" description="Helical" evidence="9">
    <location>
        <begin position="177"/>
        <end position="198"/>
    </location>
</feature>
<evidence type="ECO:0000256" key="6">
    <source>
        <dbReference type="ARBA" id="ARBA00022989"/>
    </source>
</evidence>
<keyword evidence="15" id="KW-1185">Reference proteome</keyword>
<keyword evidence="8 9" id="KW-0012">Acyltransferase</keyword>
<dbReference type="Proteomes" id="UP000576087">
    <property type="component" value="Unassembled WGS sequence"/>
</dbReference>
<evidence type="ECO:0000256" key="9">
    <source>
        <dbReference type="HAMAP-Rule" id="MF_01148"/>
    </source>
</evidence>
<dbReference type="UniPathway" id="UPA00666"/>
<dbReference type="SUPFAM" id="SSF56317">
    <property type="entry name" value="Carbon-nitrogen hydrolase"/>
    <property type="match status" value="1"/>
</dbReference>
<dbReference type="CDD" id="cd07571">
    <property type="entry name" value="ALP_N-acyl_transferase"/>
    <property type="match status" value="1"/>
</dbReference>
<feature type="transmembrane region" description="Helical" evidence="9">
    <location>
        <begin position="508"/>
        <end position="528"/>
    </location>
</feature>
<feature type="domain" description="CN hydrolase" evidence="10">
    <location>
        <begin position="246"/>
        <end position="495"/>
    </location>
</feature>
<dbReference type="InterPro" id="IPR045378">
    <property type="entry name" value="LNT_N"/>
</dbReference>
<dbReference type="Pfam" id="PF20154">
    <property type="entry name" value="LNT_N"/>
    <property type="match status" value="1"/>
</dbReference>
<keyword evidence="5 9" id="KW-0812">Transmembrane</keyword>
<gene>
    <name evidence="9" type="primary">lnt</name>
    <name evidence="12" type="ORF">GGE31_003441</name>
    <name evidence="11" type="ORF">GGE33_002594</name>
    <name evidence="13" type="ORF">GGE35_003382</name>
</gene>
<dbReference type="GO" id="GO:0042158">
    <property type="term" value="P:lipoprotein biosynthetic process"/>
    <property type="evidence" value="ECO:0007669"/>
    <property type="project" value="UniProtKB-UniRule"/>
</dbReference>
<organism evidence="11 14">
    <name type="scientific">Aliirhizobium cellulosilyticum</name>
    <dbReference type="NCBI Taxonomy" id="393664"/>
    <lineage>
        <taxon>Bacteria</taxon>
        <taxon>Pseudomonadati</taxon>
        <taxon>Pseudomonadota</taxon>
        <taxon>Alphaproteobacteria</taxon>
        <taxon>Hyphomicrobiales</taxon>
        <taxon>Rhizobiaceae</taxon>
        <taxon>Aliirhizobium</taxon>
    </lineage>
</organism>
<feature type="transmembrane region" description="Helical" evidence="9">
    <location>
        <begin position="99"/>
        <end position="124"/>
    </location>
</feature>
<comment type="catalytic activity">
    <reaction evidence="9">
        <text>N-terminal S-1,2-diacyl-sn-glyceryl-L-cysteinyl-[lipoprotein] + a glycerophospholipid = N-acyl-S-1,2-diacyl-sn-glyceryl-L-cysteinyl-[lipoprotein] + a 2-acyl-sn-glycero-3-phospholipid + H(+)</text>
        <dbReference type="Rhea" id="RHEA:48228"/>
        <dbReference type="Rhea" id="RHEA-COMP:14681"/>
        <dbReference type="Rhea" id="RHEA-COMP:14684"/>
        <dbReference type="ChEBI" id="CHEBI:15378"/>
        <dbReference type="ChEBI" id="CHEBI:136912"/>
        <dbReference type="ChEBI" id="CHEBI:140656"/>
        <dbReference type="ChEBI" id="CHEBI:140657"/>
        <dbReference type="ChEBI" id="CHEBI:140660"/>
        <dbReference type="EC" id="2.3.1.269"/>
    </reaction>
</comment>
<evidence type="ECO:0000313" key="16">
    <source>
        <dbReference type="Proteomes" id="UP000576087"/>
    </source>
</evidence>
<protein>
    <recommendedName>
        <fullName evidence="9">Apolipoprotein N-acyltransferase</fullName>
        <shortName evidence="9">ALP N-acyltransferase</shortName>
        <ecNumber evidence="9">2.3.1.269</ecNumber>
    </recommendedName>
</protein>
<sequence>MEWLAGKVMLLSGWSRIALAVFAGAIGALALPPFGIFATLFISFTLLVWLIDGSTGNPGGGAASRLRAAFVIGWLFGFGYFVANLWWLGNALLVDAEEFAWALPLAVFGLPAYLAIFYGLATALARAVWSDGIGRLAALAAAFGVAEWLRSFVLTGFPWNAIAYGAMPVPLMMQSDAVLGIFGVTVLAVFVFSAPALFGTGKGKIIGLAFAVLLAAAHVGFGAWRLNVADEKLASGDGKKTTIRIVQPMIDQAQKLDDTNRTEIFEEHLRLTAAPLKDGEARPDIVVWPETSVPFILTENPDALARIAEVLEDGQVLVTGAVRSENAGVGVAPRYYNSIYVIDSDGQITSAADKVHLVPYGEYVPYESILASLGITEAIAMPGGFTAASSRSLLTLPGGALLYPLICYEAIFPGEIGPDVERTSAILNVTNDGWFGATPGPYQHFQQARLRAVENGMFLIRGANTGISAVVDPFGRVVQGLGYNQKGVIDASIGGKYILYWSNSSRRWYFWLVVAFMSLIAVSSRLSFNSRAN</sequence>
<keyword evidence="11" id="KW-0449">Lipoprotein</keyword>
<evidence type="ECO:0000313" key="12">
    <source>
        <dbReference type="EMBL" id="MBB4412927.1"/>
    </source>
</evidence>
<keyword evidence="7 9" id="KW-0472">Membrane</keyword>
<dbReference type="EMBL" id="JACIGW010000002">
    <property type="protein sequence ID" value="MBB4348852.1"/>
    <property type="molecule type" value="Genomic_DNA"/>
</dbReference>
<evidence type="ECO:0000256" key="8">
    <source>
        <dbReference type="ARBA" id="ARBA00023315"/>
    </source>
</evidence>
<evidence type="ECO:0000256" key="5">
    <source>
        <dbReference type="ARBA" id="ARBA00022692"/>
    </source>
</evidence>
<keyword evidence="3 9" id="KW-1003">Cell membrane</keyword>
<feature type="transmembrane region" description="Helical" evidence="9">
    <location>
        <begin position="205"/>
        <end position="224"/>
    </location>
</feature>
<dbReference type="GO" id="GO:0005886">
    <property type="term" value="C:plasma membrane"/>
    <property type="evidence" value="ECO:0007669"/>
    <property type="project" value="UniProtKB-SubCell"/>
</dbReference>
<proteinExistence type="inferred from homology"/>
<dbReference type="InterPro" id="IPR036526">
    <property type="entry name" value="C-N_Hydrolase_sf"/>
</dbReference>
<keyword evidence="4 9" id="KW-0808">Transferase</keyword>
<dbReference type="PANTHER" id="PTHR38686:SF1">
    <property type="entry name" value="APOLIPOPROTEIN N-ACYLTRANSFERASE"/>
    <property type="match status" value="1"/>
</dbReference>
<dbReference type="Pfam" id="PF00795">
    <property type="entry name" value="CN_hydrolase"/>
    <property type="match status" value="1"/>
</dbReference>
<evidence type="ECO:0000256" key="7">
    <source>
        <dbReference type="ARBA" id="ARBA00023136"/>
    </source>
</evidence>
<evidence type="ECO:0000256" key="2">
    <source>
        <dbReference type="ARBA" id="ARBA00010065"/>
    </source>
</evidence>
<name>A0A7W6S9H8_9HYPH</name>
<feature type="transmembrane region" description="Helical" evidence="9">
    <location>
        <begin position="68"/>
        <end position="87"/>
    </location>
</feature>
<evidence type="ECO:0000259" key="10">
    <source>
        <dbReference type="PROSITE" id="PS50263"/>
    </source>
</evidence>
<dbReference type="RefSeq" id="WP_183823550.1">
    <property type="nucleotide sequence ID" value="NZ_JACIGW010000002.1"/>
</dbReference>
<feature type="transmembrane region" description="Helical" evidence="9">
    <location>
        <begin position="136"/>
        <end position="157"/>
    </location>
</feature>
<dbReference type="HAMAP" id="MF_01148">
    <property type="entry name" value="Lnt"/>
    <property type="match status" value="1"/>
</dbReference>
<evidence type="ECO:0000313" key="13">
    <source>
        <dbReference type="EMBL" id="MBB4447559.1"/>
    </source>
</evidence>
<comment type="similarity">
    <text evidence="2 9">Belongs to the CN hydrolase family. Apolipoprotein N-acyltransferase subfamily.</text>
</comment>
<comment type="pathway">
    <text evidence="9">Protein modification; lipoprotein biosynthesis (N-acyl transfer).</text>
</comment>
<dbReference type="Proteomes" id="UP000520770">
    <property type="component" value="Unassembled WGS sequence"/>
</dbReference>
<dbReference type="PANTHER" id="PTHR38686">
    <property type="entry name" value="APOLIPOPROTEIN N-ACYLTRANSFERASE"/>
    <property type="match status" value="1"/>
</dbReference>
<evidence type="ECO:0000256" key="3">
    <source>
        <dbReference type="ARBA" id="ARBA00022475"/>
    </source>
</evidence>
<dbReference type="InterPro" id="IPR004563">
    <property type="entry name" value="Apolipo_AcylTrfase"/>
</dbReference>
<dbReference type="AlphaFoldDB" id="A0A7W6S9H8"/>